<dbReference type="PANTHER" id="PTHR43280:SF2">
    <property type="entry name" value="HTH-TYPE TRANSCRIPTIONAL REGULATOR EXSA"/>
    <property type="match status" value="1"/>
</dbReference>
<keyword evidence="2" id="KW-0238">DNA-binding</keyword>
<keyword evidence="3" id="KW-0804">Transcription</keyword>
<dbReference type="GO" id="GO:0003700">
    <property type="term" value="F:DNA-binding transcription factor activity"/>
    <property type="evidence" value="ECO:0007669"/>
    <property type="project" value="InterPro"/>
</dbReference>
<dbReference type="PANTHER" id="PTHR43280">
    <property type="entry name" value="ARAC-FAMILY TRANSCRIPTIONAL REGULATOR"/>
    <property type="match status" value="1"/>
</dbReference>
<evidence type="ECO:0000313" key="6">
    <source>
        <dbReference type="Proteomes" id="UP000636793"/>
    </source>
</evidence>
<evidence type="ECO:0000256" key="1">
    <source>
        <dbReference type="ARBA" id="ARBA00023015"/>
    </source>
</evidence>
<dbReference type="EMBL" id="BMHI01000002">
    <property type="protein sequence ID" value="GGB23064.1"/>
    <property type="molecule type" value="Genomic_DNA"/>
</dbReference>
<evidence type="ECO:0000256" key="2">
    <source>
        <dbReference type="ARBA" id="ARBA00023125"/>
    </source>
</evidence>
<comment type="caution">
    <text evidence="5">The sequence shown here is derived from an EMBL/GenBank/DDBJ whole genome shotgun (WGS) entry which is preliminary data.</text>
</comment>
<accession>A0A916WRL9</accession>
<evidence type="ECO:0000256" key="3">
    <source>
        <dbReference type="ARBA" id="ARBA00023163"/>
    </source>
</evidence>
<dbReference type="InterPro" id="IPR034660">
    <property type="entry name" value="DinB/YfiT-like"/>
</dbReference>
<reference evidence="5" key="1">
    <citation type="journal article" date="2014" name="Int. J. Syst. Evol. Microbiol.">
        <title>Complete genome sequence of Corynebacterium casei LMG S-19264T (=DSM 44701T), isolated from a smear-ripened cheese.</title>
        <authorList>
            <consortium name="US DOE Joint Genome Institute (JGI-PGF)"/>
            <person name="Walter F."/>
            <person name="Albersmeier A."/>
            <person name="Kalinowski J."/>
            <person name="Ruckert C."/>
        </authorList>
    </citation>
    <scope>NUCLEOTIDE SEQUENCE</scope>
    <source>
        <strain evidence="5">CGMCC 1.15085</strain>
    </source>
</reference>
<dbReference type="InterPro" id="IPR009057">
    <property type="entry name" value="Homeodomain-like_sf"/>
</dbReference>
<gene>
    <name evidence="5" type="ORF">GCM10011492_11120</name>
</gene>
<dbReference type="SMART" id="SM00342">
    <property type="entry name" value="HTH_ARAC"/>
    <property type="match status" value="1"/>
</dbReference>
<dbReference type="Gene3D" id="1.10.10.60">
    <property type="entry name" value="Homeodomain-like"/>
    <property type="match status" value="2"/>
</dbReference>
<dbReference type="SUPFAM" id="SSF46689">
    <property type="entry name" value="Homeodomain-like"/>
    <property type="match status" value="1"/>
</dbReference>
<keyword evidence="1" id="KW-0805">Transcription regulation</keyword>
<dbReference type="PROSITE" id="PS01124">
    <property type="entry name" value="HTH_ARAC_FAMILY_2"/>
    <property type="match status" value="1"/>
</dbReference>
<dbReference type="Proteomes" id="UP000636793">
    <property type="component" value="Unassembled WGS sequence"/>
</dbReference>
<dbReference type="RefSeq" id="WP_188836008.1">
    <property type="nucleotide sequence ID" value="NZ_BMHI01000002.1"/>
</dbReference>
<keyword evidence="6" id="KW-1185">Reference proteome</keyword>
<dbReference type="GO" id="GO:0043565">
    <property type="term" value="F:sequence-specific DNA binding"/>
    <property type="evidence" value="ECO:0007669"/>
    <property type="project" value="InterPro"/>
</dbReference>
<proteinExistence type="predicted"/>
<reference evidence="5" key="2">
    <citation type="submission" date="2020-09" db="EMBL/GenBank/DDBJ databases">
        <authorList>
            <person name="Sun Q."/>
            <person name="Zhou Y."/>
        </authorList>
    </citation>
    <scope>NUCLEOTIDE SEQUENCE</scope>
    <source>
        <strain evidence="5">CGMCC 1.15085</strain>
    </source>
</reference>
<dbReference type="SUPFAM" id="SSF109854">
    <property type="entry name" value="DinB/YfiT-like putative metalloenzymes"/>
    <property type="match status" value="1"/>
</dbReference>
<protein>
    <submittedName>
        <fullName evidence="5">AraC family transcriptional regulator</fullName>
    </submittedName>
</protein>
<dbReference type="AlphaFoldDB" id="A0A916WRL9"/>
<name>A0A916WRL9_9MICO</name>
<feature type="domain" description="HTH araC/xylS-type" evidence="4">
    <location>
        <begin position="8"/>
        <end position="107"/>
    </location>
</feature>
<sequence length="307" mass="34327">MTDGDAFERLVALLTAAPNSLTAPAAELAAGLHYSRFHFERIVTAIAGETPTAFRRRILLERAAYRMIRTERTLLEIAQEADFSSNAAFTRAFDRAYGLPPSRWRERPTKFQLASPNDVHFHPPAGLRLPARSAAAATDVTQESVRHHAWLVGELVERATRLTGAQLDAQLPMQIDGIDGDSLRWLLSRLIGQMEMWLAAMNDREYDFTVEDAESVSSMRRRVARIGPEFVSSVASVDAENHWDETFVDAFSQPPQVVTYAGMVAHVLTFSAHHRLLALDRLRAFGITDLGYGDPKYWFGEEPSGRS</sequence>
<evidence type="ECO:0000313" key="5">
    <source>
        <dbReference type="EMBL" id="GGB23064.1"/>
    </source>
</evidence>
<organism evidence="5 6">
    <name type="scientific">Flexivirga endophytica</name>
    <dbReference type="NCBI Taxonomy" id="1849103"/>
    <lineage>
        <taxon>Bacteria</taxon>
        <taxon>Bacillati</taxon>
        <taxon>Actinomycetota</taxon>
        <taxon>Actinomycetes</taxon>
        <taxon>Micrococcales</taxon>
        <taxon>Dermacoccaceae</taxon>
        <taxon>Flexivirga</taxon>
    </lineage>
</organism>
<dbReference type="Gene3D" id="1.20.120.450">
    <property type="entry name" value="dinb family like domain"/>
    <property type="match status" value="1"/>
</dbReference>
<dbReference type="Pfam" id="PF12833">
    <property type="entry name" value="HTH_18"/>
    <property type="match status" value="1"/>
</dbReference>
<evidence type="ECO:0000259" key="4">
    <source>
        <dbReference type="PROSITE" id="PS01124"/>
    </source>
</evidence>
<dbReference type="InterPro" id="IPR018060">
    <property type="entry name" value="HTH_AraC"/>
</dbReference>